<gene>
    <name evidence="2" type="ORF">MNBD_ACTINO01-2032</name>
</gene>
<sequence length="254" mass="28365">MRFAHRGSRILWPENTWYAFDGAVNDLGYRYLETDVRVTRDGVVVVFHDETLERTTNGVGKIAEWDWEDLQHLDAAYRFSPDGDGFPLRGTGIGISRLDDTFERYPGICFNIDLKAHGSEWPVADVIALHKRTDSVLIGSFTDRRIARFRRITKGKVATSAGPSAAMAMFAASRLGRTSKRPVDAYQLPHKLKGAGVDRKLVDAVHRAGAQIHVWTVDDPQDMAALLDLGVDGIVTDRPDLLNYVLEERNDAEG</sequence>
<dbReference type="InterPro" id="IPR017946">
    <property type="entry name" value="PLC-like_Pdiesterase_TIM-brl"/>
</dbReference>
<proteinExistence type="predicted"/>
<protein>
    <submittedName>
        <fullName evidence="2">Glycerophosphoryl diester phosphodiesterase</fullName>
        <ecNumber evidence="2">3.1.4.46</ecNumber>
    </submittedName>
</protein>
<dbReference type="InterPro" id="IPR030395">
    <property type="entry name" value="GP_PDE_dom"/>
</dbReference>
<dbReference type="AlphaFoldDB" id="A0A3B0SQ75"/>
<evidence type="ECO:0000313" key="2">
    <source>
        <dbReference type="EMBL" id="VAV97015.1"/>
    </source>
</evidence>
<dbReference type="Pfam" id="PF03009">
    <property type="entry name" value="GDPD"/>
    <property type="match status" value="1"/>
</dbReference>
<dbReference type="EMBL" id="UOEI01000196">
    <property type="protein sequence ID" value="VAV97015.1"/>
    <property type="molecule type" value="Genomic_DNA"/>
</dbReference>
<keyword evidence="2" id="KW-0378">Hydrolase</keyword>
<dbReference type="Gene3D" id="3.20.20.190">
    <property type="entry name" value="Phosphatidylinositol (PI) phosphodiesterase"/>
    <property type="match status" value="1"/>
</dbReference>
<reference evidence="2" key="1">
    <citation type="submission" date="2018-06" db="EMBL/GenBank/DDBJ databases">
        <authorList>
            <person name="Zhirakovskaya E."/>
        </authorList>
    </citation>
    <scope>NUCLEOTIDE SEQUENCE</scope>
</reference>
<name>A0A3B0SQ75_9ZZZZ</name>
<dbReference type="PROSITE" id="PS51704">
    <property type="entry name" value="GP_PDE"/>
    <property type="match status" value="1"/>
</dbReference>
<dbReference type="GO" id="GO:0008889">
    <property type="term" value="F:glycerophosphodiester phosphodiesterase activity"/>
    <property type="evidence" value="ECO:0007669"/>
    <property type="project" value="UniProtKB-EC"/>
</dbReference>
<dbReference type="CDD" id="cd08561">
    <property type="entry name" value="GDPD_cytoplasmic_ScUgpQ2_like"/>
    <property type="match status" value="1"/>
</dbReference>
<dbReference type="PANTHER" id="PTHR46211">
    <property type="entry name" value="GLYCEROPHOSPHORYL DIESTER PHOSPHODIESTERASE"/>
    <property type="match status" value="1"/>
</dbReference>
<dbReference type="PANTHER" id="PTHR46211:SF14">
    <property type="entry name" value="GLYCEROPHOSPHODIESTER PHOSPHODIESTERASE"/>
    <property type="match status" value="1"/>
</dbReference>
<dbReference type="EC" id="3.1.4.46" evidence="2"/>
<organism evidence="2">
    <name type="scientific">hydrothermal vent metagenome</name>
    <dbReference type="NCBI Taxonomy" id="652676"/>
    <lineage>
        <taxon>unclassified sequences</taxon>
        <taxon>metagenomes</taxon>
        <taxon>ecological metagenomes</taxon>
    </lineage>
</organism>
<accession>A0A3B0SQ75</accession>
<dbReference type="GO" id="GO:0006629">
    <property type="term" value="P:lipid metabolic process"/>
    <property type="evidence" value="ECO:0007669"/>
    <property type="project" value="InterPro"/>
</dbReference>
<evidence type="ECO:0000259" key="1">
    <source>
        <dbReference type="PROSITE" id="PS51704"/>
    </source>
</evidence>
<dbReference type="SUPFAM" id="SSF51695">
    <property type="entry name" value="PLC-like phosphodiesterases"/>
    <property type="match status" value="1"/>
</dbReference>
<feature type="domain" description="GP-PDE" evidence="1">
    <location>
        <begin position="1"/>
        <end position="246"/>
    </location>
</feature>